<dbReference type="InterPro" id="IPR027417">
    <property type="entry name" value="P-loop_NTPase"/>
</dbReference>
<organism evidence="5 6">
    <name type="scientific">Pseudoduganella violacea</name>
    <dbReference type="NCBI Taxonomy" id="1715466"/>
    <lineage>
        <taxon>Bacteria</taxon>
        <taxon>Pseudomonadati</taxon>
        <taxon>Pseudomonadota</taxon>
        <taxon>Betaproteobacteria</taxon>
        <taxon>Burkholderiales</taxon>
        <taxon>Oxalobacteraceae</taxon>
        <taxon>Telluria group</taxon>
        <taxon>Pseudoduganella</taxon>
    </lineage>
</organism>
<sequence>MFTVSDVIRNFDGVTYARGRDYLQRGKIREVALRDGVLAGVVSGSGNQLYRQTVKLTLGQQGLGFDGRCSCPMEYNCKHVVAVLLRHATELDAAGPGVNGLSPIMEFWLQRVGQVAGAAPAPGPAPGKTAYRLIYVLLTNEASGRAELCLCKARLRADGSIGAASRLSEMYSLLHYPPAYVQVDDTYFLNLFCALRRGSEYGAAVAEPTGRLGAQVLLELAREQRLFQTAARSDLKTGAMQLLGCGPLRPGVLAWTQRPESAGTVRLDWQFADGAPLRDWLPTTPPLYVQDGQIGEVGLPAALQSLPMQALRELVVQAPPLSESEAAAFLSASMARGLAHVLPPPPAAQQRVRRDILPRPILRLGSWAPGTGSGADFAALVFDYDGLRASGDASQALQRVAGKAIESIERHRAAEEAAAQLLAGLGFGAHRAAQMQGVPHALQLDTQDAWLHLHQQELPALRALGWLVEMEAGYRYDVQPVEEWYADLEESNSSWFELELGIMVQGRRVALLPLLLAAIRQAPQDFDPSALAAHADEAALLLHLTDGKAVALPWARVKPILLTLGELYFMERIGPSLRLSSLDAARLAELEAGVQPRWLGGERLREMGRRLAAFNGMDAVAPPAGLQAGLRPYQSEGLAWMQFLRAYGLAGILADDMGLGKTIQTLAHILLEKEAGRLDAPALVVAPTSLLGNWQAEAARFAPGLRVLVLHGSERSQRFADIGQHDLVLTSYALLPRDEEVLRQQCFHLLILDESQYIKNSRSKAAQTAVLLQARHRLCLTGTPLQNHLGELWAQFHFLLPGLLGEEKQFNTAFRKPIEKQGDQGRNAFLQRRVKPFLLRRTKDAVATELPPKTEMRRDVELGGAQRDLYETVRLAMDRKVRAEIDKKGIARSQIVILEALLKLRQVCCDPRLVAMAGRRKSSAPSAKLNELTGMLEELLAEGRRILVFSQFTSMLELIEAELTQRGIAYALLTGETKDRSTQVARFQ</sequence>
<dbReference type="Pfam" id="PF00176">
    <property type="entry name" value="SNF2-rel_dom"/>
    <property type="match status" value="1"/>
</dbReference>
<dbReference type="EMBL" id="JACHXD010000004">
    <property type="protein sequence ID" value="MBB3118694.1"/>
    <property type="molecule type" value="Genomic_DNA"/>
</dbReference>
<name>A0A7W5B8V4_9BURK</name>
<keyword evidence="5" id="KW-0347">Helicase</keyword>
<keyword evidence="2" id="KW-0863">Zinc-finger</keyword>
<dbReference type="InterPro" id="IPR000330">
    <property type="entry name" value="SNF2_N"/>
</dbReference>
<evidence type="ECO:0000259" key="4">
    <source>
        <dbReference type="PROSITE" id="PS51192"/>
    </source>
</evidence>
<dbReference type="CDD" id="cd18793">
    <property type="entry name" value="SF2_C_SNF"/>
    <property type="match status" value="1"/>
</dbReference>
<dbReference type="GO" id="GO:0005524">
    <property type="term" value="F:ATP binding"/>
    <property type="evidence" value="ECO:0007669"/>
    <property type="project" value="InterPro"/>
</dbReference>
<gene>
    <name evidence="5" type="ORF">FHS03_001739</name>
</gene>
<keyword evidence="6" id="KW-1185">Reference proteome</keyword>
<keyword evidence="2" id="KW-0862">Zinc</keyword>
<reference evidence="5 6" key="1">
    <citation type="submission" date="2020-08" db="EMBL/GenBank/DDBJ databases">
        <title>Genomic Encyclopedia of Type Strains, Phase III (KMG-III): the genomes of soil and plant-associated and newly described type strains.</title>
        <authorList>
            <person name="Whitman W."/>
        </authorList>
    </citation>
    <scope>NUCLEOTIDE SEQUENCE [LARGE SCALE GENOMIC DNA]</scope>
    <source>
        <strain evidence="5 6">CECT 8897</strain>
    </source>
</reference>
<evidence type="ECO:0000313" key="5">
    <source>
        <dbReference type="EMBL" id="MBB3118694.1"/>
    </source>
</evidence>
<proteinExistence type="predicted"/>
<dbReference type="Proteomes" id="UP000541535">
    <property type="component" value="Unassembled WGS sequence"/>
</dbReference>
<dbReference type="InterPro" id="IPR014001">
    <property type="entry name" value="Helicase_ATP-bd"/>
</dbReference>
<dbReference type="InterPro" id="IPR049730">
    <property type="entry name" value="SNF2/RAD54-like_C"/>
</dbReference>
<feature type="domain" description="SWIM-type" evidence="3">
    <location>
        <begin position="54"/>
        <end position="88"/>
    </location>
</feature>
<dbReference type="PANTHER" id="PTHR10799">
    <property type="entry name" value="SNF2/RAD54 HELICASE FAMILY"/>
    <property type="match status" value="1"/>
</dbReference>
<keyword evidence="5" id="KW-0067">ATP-binding</keyword>
<accession>A0A7W5B8V4</accession>
<keyword evidence="5" id="KW-0547">Nucleotide-binding</keyword>
<dbReference type="Gene3D" id="3.40.50.10810">
    <property type="entry name" value="Tandem AAA-ATPase domain"/>
    <property type="match status" value="1"/>
</dbReference>
<evidence type="ECO:0000313" key="6">
    <source>
        <dbReference type="Proteomes" id="UP000541535"/>
    </source>
</evidence>
<protein>
    <submittedName>
        <fullName evidence="5">Superfamily II DNA or RNA helicase</fullName>
    </submittedName>
</protein>
<evidence type="ECO:0000256" key="2">
    <source>
        <dbReference type="PROSITE-ProRule" id="PRU00325"/>
    </source>
</evidence>
<dbReference type="AlphaFoldDB" id="A0A7W5B8V4"/>
<dbReference type="GO" id="GO:0004386">
    <property type="term" value="F:helicase activity"/>
    <property type="evidence" value="ECO:0007669"/>
    <property type="project" value="UniProtKB-KW"/>
</dbReference>
<evidence type="ECO:0000256" key="1">
    <source>
        <dbReference type="ARBA" id="ARBA00022801"/>
    </source>
</evidence>
<keyword evidence="2" id="KW-0479">Metal-binding</keyword>
<dbReference type="SMART" id="SM00487">
    <property type="entry name" value="DEXDc"/>
    <property type="match status" value="1"/>
</dbReference>
<dbReference type="PROSITE" id="PS51192">
    <property type="entry name" value="HELICASE_ATP_BIND_1"/>
    <property type="match status" value="1"/>
</dbReference>
<dbReference type="GO" id="GO:0016787">
    <property type="term" value="F:hydrolase activity"/>
    <property type="evidence" value="ECO:0007669"/>
    <property type="project" value="UniProtKB-KW"/>
</dbReference>
<keyword evidence="1" id="KW-0378">Hydrolase</keyword>
<feature type="domain" description="Helicase ATP-binding" evidence="4">
    <location>
        <begin position="642"/>
        <end position="802"/>
    </location>
</feature>
<dbReference type="Pfam" id="PF04434">
    <property type="entry name" value="SWIM"/>
    <property type="match status" value="1"/>
</dbReference>
<dbReference type="Gene3D" id="3.40.50.300">
    <property type="entry name" value="P-loop containing nucleotide triphosphate hydrolases"/>
    <property type="match status" value="1"/>
</dbReference>
<dbReference type="CDD" id="cd18012">
    <property type="entry name" value="DEXQc_arch_SWI2_SNF2"/>
    <property type="match status" value="1"/>
</dbReference>
<evidence type="ECO:0000259" key="3">
    <source>
        <dbReference type="PROSITE" id="PS50966"/>
    </source>
</evidence>
<dbReference type="InterPro" id="IPR038718">
    <property type="entry name" value="SNF2-like_sf"/>
</dbReference>
<dbReference type="InterPro" id="IPR007527">
    <property type="entry name" value="Znf_SWIM"/>
</dbReference>
<dbReference type="PROSITE" id="PS50966">
    <property type="entry name" value="ZF_SWIM"/>
    <property type="match status" value="1"/>
</dbReference>
<dbReference type="SUPFAM" id="SSF52540">
    <property type="entry name" value="P-loop containing nucleoside triphosphate hydrolases"/>
    <property type="match status" value="2"/>
</dbReference>
<dbReference type="GO" id="GO:0008270">
    <property type="term" value="F:zinc ion binding"/>
    <property type="evidence" value="ECO:0007669"/>
    <property type="project" value="UniProtKB-KW"/>
</dbReference>
<comment type="caution">
    <text evidence="5">The sequence shown here is derived from an EMBL/GenBank/DDBJ whole genome shotgun (WGS) entry which is preliminary data.</text>
</comment>